<dbReference type="OrthoDB" id="1899178at2"/>
<dbReference type="RefSeq" id="WP_152889178.1">
    <property type="nucleotide sequence ID" value="NZ_WHJC01000079.1"/>
</dbReference>
<dbReference type="PANTHER" id="PTHR10465:SF0">
    <property type="entry name" value="SARCALUMENIN"/>
    <property type="match status" value="1"/>
</dbReference>
<dbReference type="InterPro" id="IPR027417">
    <property type="entry name" value="P-loop_NTPase"/>
</dbReference>
<evidence type="ECO:0000313" key="7">
    <source>
        <dbReference type="EMBL" id="MPQ43553.1"/>
    </source>
</evidence>
<dbReference type="GO" id="GO:0005525">
    <property type="term" value="F:GTP binding"/>
    <property type="evidence" value="ECO:0007669"/>
    <property type="project" value="UniProtKB-KW"/>
</dbReference>
<feature type="domain" description="Dynamin N-terminal" evidence="6">
    <location>
        <begin position="15"/>
        <end position="181"/>
    </location>
</feature>
<evidence type="ECO:0000256" key="5">
    <source>
        <dbReference type="ARBA" id="ARBA00023136"/>
    </source>
</evidence>
<comment type="caution">
    <text evidence="7">The sequence shown here is derived from an EMBL/GenBank/DDBJ whole genome shotgun (WGS) entry which is preliminary data.</text>
</comment>
<gene>
    <name evidence="7" type="ORF">GBZ86_07260</name>
</gene>
<keyword evidence="4" id="KW-0342">GTP-binding</keyword>
<comment type="subcellular location">
    <subcellularLocation>
        <location evidence="1">Membrane</location>
    </subcellularLocation>
</comment>
<dbReference type="EMBL" id="WHJC01000079">
    <property type="protein sequence ID" value="MPQ43553.1"/>
    <property type="molecule type" value="Genomic_DNA"/>
</dbReference>
<evidence type="ECO:0000256" key="1">
    <source>
        <dbReference type="ARBA" id="ARBA00004370"/>
    </source>
</evidence>
<dbReference type="GO" id="GO:0008053">
    <property type="term" value="P:mitochondrial fusion"/>
    <property type="evidence" value="ECO:0007669"/>
    <property type="project" value="TreeGrafter"/>
</dbReference>
<dbReference type="GO" id="GO:0003924">
    <property type="term" value="F:GTPase activity"/>
    <property type="evidence" value="ECO:0007669"/>
    <property type="project" value="InterPro"/>
</dbReference>
<dbReference type="Gene3D" id="3.40.50.300">
    <property type="entry name" value="P-loop containing nucleotide triphosphate hydrolases"/>
    <property type="match status" value="1"/>
</dbReference>
<reference evidence="7 8" key="1">
    <citation type="submission" date="2019-10" db="EMBL/GenBank/DDBJ databases">
        <title>The Genome Sequence of Clostridium tarantellae Isolated from Fish Brain.</title>
        <authorList>
            <person name="Bano L."/>
            <person name="Kiel M."/>
            <person name="Sales G."/>
            <person name="Doxey A.C."/>
            <person name="Mansfield M.J."/>
            <person name="Schiavone M."/>
            <person name="Rossetto O."/>
            <person name="Pirazzini M."/>
            <person name="Dobrindt U."/>
            <person name="Montecucco C."/>
        </authorList>
    </citation>
    <scope>NUCLEOTIDE SEQUENCE [LARGE SCALE GENOMIC DNA]</scope>
    <source>
        <strain evidence="7 8">DSM 3997</strain>
    </source>
</reference>
<dbReference type="InterPro" id="IPR027094">
    <property type="entry name" value="Mitofusin_fam"/>
</dbReference>
<sequence>MVGNYIINDAKVFKIFVVATMSSGKSTFINALIGDDLLPSKNEACTVKPVFIINNNEENYKLFVNHNNENKVISKANATIIEKLNSEANVDSLYIEGRIQAVDNCDKQVVIVDTPGTNNSLDITHMNVTYELMEKVKAGLIVYLINATQFGINDDLKLLSHIATKVNNSNGKVNILIVVNKIDELDDEKECIETTINNVYKYVENIGIKNFSIIPISALAAKLFNSILMGKGLTRKEMKNFISYYELFNHKDYDVRKFSIIGSTQVENQYVAIGDNKYKKIDILMAMENTGITLVSGFIKEMVENK</sequence>
<keyword evidence="3" id="KW-0378">Hydrolase</keyword>
<organism evidence="7 8">
    <name type="scientific">Clostridium tarantellae</name>
    <dbReference type="NCBI Taxonomy" id="39493"/>
    <lineage>
        <taxon>Bacteria</taxon>
        <taxon>Bacillati</taxon>
        <taxon>Bacillota</taxon>
        <taxon>Clostridia</taxon>
        <taxon>Eubacteriales</taxon>
        <taxon>Clostridiaceae</taxon>
        <taxon>Clostridium</taxon>
    </lineage>
</organism>
<name>A0A6I1MLD1_9CLOT</name>
<dbReference type="Pfam" id="PF00350">
    <property type="entry name" value="Dynamin_N"/>
    <property type="match status" value="1"/>
</dbReference>
<dbReference type="PANTHER" id="PTHR10465">
    <property type="entry name" value="TRANSMEMBRANE GTPASE FZO1"/>
    <property type="match status" value="1"/>
</dbReference>
<evidence type="ECO:0000259" key="6">
    <source>
        <dbReference type="Pfam" id="PF00350"/>
    </source>
</evidence>
<keyword evidence="2" id="KW-0547">Nucleotide-binding</keyword>
<keyword evidence="5" id="KW-0472">Membrane</keyword>
<evidence type="ECO:0000256" key="3">
    <source>
        <dbReference type="ARBA" id="ARBA00022801"/>
    </source>
</evidence>
<evidence type="ECO:0000256" key="4">
    <source>
        <dbReference type="ARBA" id="ARBA00023134"/>
    </source>
</evidence>
<dbReference type="SUPFAM" id="SSF52540">
    <property type="entry name" value="P-loop containing nucleoside triphosphate hydrolases"/>
    <property type="match status" value="1"/>
</dbReference>
<evidence type="ECO:0000313" key="8">
    <source>
        <dbReference type="Proteomes" id="UP000430345"/>
    </source>
</evidence>
<dbReference type="GO" id="GO:0016020">
    <property type="term" value="C:membrane"/>
    <property type="evidence" value="ECO:0007669"/>
    <property type="project" value="UniProtKB-SubCell"/>
</dbReference>
<dbReference type="InterPro" id="IPR045063">
    <property type="entry name" value="Dynamin_N"/>
</dbReference>
<dbReference type="AlphaFoldDB" id="A0A6I1MLD1"/>
<dbReference type="Proteomes" id="UP000430345">
    <property type="component" value="Unassembled WGS sequence"/>
</dbReference>
<proteinExistence type="predicted"/>
<evidence type="ECO:0000256" key="2">
    <source>
        <dbReference type="ARBA" id="ARBA00022741"/>
    </source>
</evidence>
<keyword evidence="8" id="KW-1185">Reference proteome</keyword>
<protein>
    <recommendedName>
        <fullName evidence="6">Dynamin N-terminal domain-containing protein</fullName>
    </recommendedName>
</protein>
<accession>A0A6I1MLD1</accession>